<organism evidence="1 2">
    <name type="scientific">Labrys wisconsinensis</name>
    <dbReference type="NCBI Taxonomy" id="425677"/>
    <lineage>
        <taxon>Bacteria</taxon>
        <taxon>Pseudomonadati</taxon>
        <taxon>Pseudomonadota</taxon>
        <taxon>Alphaproteobacteria</taxon>
        <taxon>Hyphomicrobiales</taxon>
        <taxon>Xanthobacteraceae</taxon>
        <taxon>Labrys</taxon>
    </lineage>
</organism>
<accession>A0ABU0JEE3</accession>
<dbReference type="RefSeq" id="WP_307278036.1">
    <property type="nucleotide sequence ID" value="NZ_JAUSVX010000010.1"/>
</dbReference>
<proteinExistence type="predicted"/>
<dbReference type="InterPro" id="IPR036005">
    <property type="entry name" value="Creatinase/aminopeptidase-like"/>
</dbReference>
<evidence type="ECO:0000313" key="1">
    <source>
        <dbReference type="EMBL" id="MDQ0471990.1"/>
    </source>
</evidence>
<protein>
    <recommendedName>
        <fullName evidence="3">Xaa-Pro aminopeptidase</fullName>
    </recommendedName>
</protein>
<reference evidence="1 2" key="1">
    <citation type="submission" date="2023-07" db="EMBL/GenBank/DDBJ databases">
        <title>Genomic Encyclopedia of Type Strains, Phase IV (KMG-IV): sequencing the most valuable type-strain genomes for metagenomic binning, comparative biology and taxonomic classification.</title>
        <authorList>
            <person name="Goeker M."/>
        </authorList>
    </citation>
    <scope>NUCLEOTIDE SEQUENCE [LARGE SCALE GENOMIC DNA]</scope>
    <source>
        <strain evidence="1 2">DSM 19619</strain>
    </source>
</reference>
<evidence type="ECO:0008006" key="3">
    <source>
        <dbReference type="Google" id="ProtNLM"/>
    </source>
</evidence>
<name>A0ABU0JEE3_9HYPH</name>
<sequence length="453" mass="47847">MAVALRPISIPDFSAPGEQPRIPAATYAARCEALTARAACDWVAVYADREHFANIAFLTGFEPRFEEALLLLGAGRRVLVVGNECESYTPIAGLEGCETVLCQSFSLMGQDRSRRASLVDVLRAVGIRAGDSVGLAGWKYLEPEEWDGEAPSFFAPAFVVDSLRRVAGAGGEVSDVTALLLHPTTGLRSTIDADQIAAFEWAAARGSAALWRIVAGARPGDSEFAAAARMGYAGEPMSCHTILASGGPGETIMGLRSPSARILERGDGVTVGIGLWGGLSCRAGLLAEADEAFLKTAADYFAGLVTWYETSGIGAEGGAIHAAVAESLARGGLRSSLNPGHLTGLDEWTHSPVRPGSTERIASGMPFQVDIIPAPMPAGWTLNCEDGVVFADAALQAELKARHPATLARMLARRDFVRNELGVPVKDDLLPLSAIPLCLPPFWLRPDLLLTLG</sequence>
<dbReference type="Gene3D" id="3.90.230.10">
    <property type="entry name" value="Creatinase/methionine aminopeptidase superfamily"/>
    <property type="match status" value="1"/>
</dbReference>
<gene>
    <name evidence="1" type="ORF">QO011_005017</name>
</gene>
<dbReference type="EMBL" id="JAUSVX010000010">
    <property type="protein sequence ID" value="MDQ0471990.1"/>
    <property type="molecule type" value="Genomic_DNA"/>
</dbReference>
<evidence type="ECO:0000313" key="2">
    <source>
        <dbReference type="Proteomes" id="UP001242480"/>
    </source>
</evidence>
<dbReference type="SUPFAM" id="SSF55920">
    <property type="entry name" value="Creatinase/aminopeptidase"/>
    <property type="match status" value="1"/>
</dbReference>
<keyword evidence="2" id="KW-1185">Reference proteome</keyword>
<comment type="caution">
    <text evidence="1">The sequence shown here is derived from an EMBL/GenBank/DDBJ whole genome shotgun (WGS) entry which is preliminary data.</text>
</comment>
<dbReference type="Proteomes" id="UP001242480">
    <property type="component" value="Unassembled WGS sequence"/>
</dbReference>